<dbReference type="Gene3D" id="3.30.200.150">
    <property type="match status" value="1"/>
</dbReference>
<protein>
    <recommendedName>
        <fullName evidence="1">Aminoglycoside phosphotransferase domain-containing protein</fullName>
    </recommendedName>
</protein>
<dbReference type="InterPro" id="IPR051678">
    <property type="entry name" value="AGP_Transferase"/>
</dbReference>
<accession>A0A211ZG54</accession>
<dbReference type="InterPro" id="IPR002575">
    <property type="entry name" value="Aminoglycoside_PTrfase"/>
</dbReference>
<evidence type="ECO:0000313" key="3">
    <source>
        <dbReference type="Proteomes" id="UP000196655"/>
    </source>
</evidence>
<dbReference type="AlphaFoldDB" id="A0A211ZG54"/>
<feature type="domain" description="Aminoglycoside phosphotransferase" evidence="1">
    <location>
        <begin position="7"/>
        <end position="230"/>
    </location>
</feature>
<sequence>MPGATGLEPLAEGDDSRAFAFRRHGEAFVLRLNRDGAGFDKDAFVQRRFAGPALPIPEILRVERRADGLALCLSRRAPGTTLQELDDAGLALTVAPTAAVLEAIGAADLAGTGGYGRFDATGRGAQASWQSFLREPLGWGGLPAGDGTIGRILDRLAALAGRCPEERRLVHGDFGSNNVLAEGGRITGVIDWSEALFGDPLYDVANILFWRPWLACMERQAAFLEAHRRWSPEVRDRLLCYQLRIGIDEIRQGASAGAAEDLAWAMRRCAAILGETDAPSRPRG</sequence>
<name>A0A211ZG54_9PROT</name>
<proteinExistence type="predicted"/>
<dbReference type="PANTHER" id="PTHR21310">
    <property type="entry name" value="AMINOGLYCOSIDE PHOSPHOTRANSFERASE-RELATED-RELATED"/>
    <property type="match status" value="1"/>
</dbReference>
<evidence type="ECO:0000259" key="1">
    <source>
        <dbReference type="Pfam" id="PF01636"/>
    </source>
</evidence>
<dbReference type="Proteomes" id="UP000196655">
    <property type="component" value="Unassembled WGS sequence"/>
</dbReference>
<comment type="caution">
    <text evidence="2">The sequence shown here is derived from an EMBL/GenBank/DDBJ whole genome shotgun (WGS) entry which is preliminary data.</text>
</comment>
<dbReference type="SUPFAM" id="SSF56112">
    <property type="entry name" value="Protein kinase-like (PK-like)"/>
    <property type="match status" value="1"/>
</dbReference>
<gene>
    <name evidence="2" type="ORF">BWR60_26215</name>
</gene>
<evidence type="ECO:0000313" key="2">
    <source>
        <dbReference type="EMBL" id="OWJ64154.1"/>
    </source>
</evidence>
<reference evidence="3" key="1">
    <citation type="submission" date="2017-05" db="EMBL/GenBank/DDBJ databases">
        <authorList>
            <person name="Macchi M."/>
            <person name="Festa S."/>
            <person name="Coppotelli B.M."/>
            <person name="Morelli I.S."/>
        </authorList>
    </citation>
    <scope>NUCLEOTIDE SEQUENCE [LARGE SCALE GENOMIC DNA]</scope>
    <source>
        <strain evidence="3">I</strain>
    </source>
</reference>
<dbReference type="Gene3D" id="3.90.1200.10">
    <property type="match status" value="1"/>
</dbReference>
<dbReference type="InterPro" id="IPR011009">
    <property type="entry name" value="Kinase-like_dom_sf"/>
</dbReference>
<keyword evidence="3" id="KW-1185">Reference proteome</keyword>
<dbReference type="Pfam" id="PF01636">
    <property type="entry name" value="APH"/>
    <property type="match status" value="1"/>
</dbReference>
<organism evidence="2 3">
    <name type="scientific">Inquilinus limosus</name>
    <dbReference type="NCBI Taxonomy" id="171674"/>
    <lineage>
        <taxon>Bacteria</taxon>
        <taxon>Pseudomonadati</taxon>
        <taxon>Pseudomonadota</taxon>
        <taxon>Alphaproteobacteria</taxon>
        <taxon>Rhodospirillales</taxon>
        <taxon>Rhodospirillaceae</taxon>
        <taxon>Inquilinus</taxon>
    </lineage>
</organism>
<dbReference type="EMBL" id="NHON01000067">
    <property type="protein sequence ID" value="OWJ64154.1"/>
    <property type="molecule type" value="Genomic_DNA"/>
</dbReference>